<dbReference type="GO" id="GO:0005743">
    <property type="term" value="C:mitochondrial inner membrane"/>
    <property type="evidence" value="ECO:0007669"/>
    <property type="project" value="UniProtKB-SubCell"/>
</dbReference>
<dbReference type="InterPro" id="IPR008011">
    <property type="entry name" value="Complex1_LYR_dom"/>
</dbReference>
<keyword evidence="9" id="KW-0999">Mitochondrion inner membrane</keyword>
<evidence type="ECO:0000313" key="18">
    <source>
        <dbReference type="Proteomes" id="UP000759131"/>
    </source>
</evidence>
<keyword evidence="18" id="KW-1185">Reference proteome</keyword>
<comment type="subcellular location">
    <subcellularLocation>
        <location evidence="2">Mitochondrion inner membrane</location>
        <topology evidence="2">Peripheral membrane protein</topology>
        <orientation evidence="2">Matrix side</orientation>
    </subcellularLocation>
</comment>
<dbReference type="EMBL" id="CAJPIZ010000042">
    <property type="protein sequence ID" value="CAG2100186.1"/>
    <property type="molecule type" value="Genomic_DNA"/>
</dbReference>
<protein>
    <recommendedName>
        <fullName evidence="5">NADH dehydrogenase [ubiquinone] 1 beta subcomplex subunit 9</fullName>
    </recommendedName>
    <alternativeName>
        <fullName evidence="14">Complex I-B22</fullName>
    </alternativeName>
    <alternativeName>
        <fullName evidence="15">NADH-ubiquinone oxidoreductase B22 subunit</fullName>
    </alternativeName>
</protein>
<keyword evidence="12" id="KW-0496">Mitochondrion</keyword>
<organism evidence="17">
    <name type="scientific">Medioppia subpectinata</name>
    <dbReference type="NCBI Taxonomy" id="1979941"/>
    <lineage>
        <taxon>Eukaryota</taxon>
        <taxon>Metazoa</taxon>
        <taxon>Ecdysozoa</taxon>
        <taxon>Arthropoda</taxon>
        <taxon>Chelicerata</taxon>
        <taxon>Arachnida</taxon>
        <taxon>Acari</taxon>
        <taxon>Acariformes</taxon>
        <taxon>Sarcoptiformes</taxon>
        <taxon>Oribatida</taxon>
        <taxon>Brachypylina</taxon>
        <taxon>Oppioidea</taxon>
        <taxon>Oppiidae</taxon>
        <taxon>Medioppia</taxon>
    </lineage>
</organism>
<dbReference type="CDD" id="cd20263">
    <property type="entry name" value="Complex1_LYR_NDUFB9_LYRM3"/>
    <property type="match status" value="1"/>
</dbReference>
<comment type="subunit">
    <text evidence="4">Mammalian complex I is composed of 45 different subunits.</text>
</comment>
<feature type="domain" description="Complex 1 LYR protein" evidence="16">
    <location>
        <begin position="25"/>
        <end position="82"/>
    </location>
</feature>
<evidence type="ECO:0000256" key="2">
    <source>
        <dbReference type="ARBA" id="ARBA00004443"/>
    </source>
</evidence>
<dbReference type="InterPro" id="IPR045292">
    <property type="entry name" value="Complex1_LYR_NDUFB9_LYRM3"/>
</dbReference>
<comment type="similarity">
    <text evidence="3">Belongs to the complex I LYR family.</text>
</comment>
<dbReference type="Pfam" id="PF05347">
    <property type="entry name" value="Complex1_LYR"/>
    <property type="match status" value="1"/>
</dbReference>
<evidence type="ECO:0000259" key="16">
    <source>
        <dbReference type="Pfam" id="PF05347"/>
    </source>
</evidence>
<evidence type="ECO:0000256" key="5">
    <source>
        <dbReference type="ARBA" id="ARBA00018684"/>
    </source>
</evidence>
<keyword evidence="7" id="KW-0597">Phosphoprotein</keyword>
<keyword evidence="8" id="KW-0679">Respiratory chain</keyword>
<accession>A0A7R9PT91</accession>
<dbReference type="OrthoDB" id="13598at2759"/>
<evidence type="ECO:0000256" key="8">
    <source>
        <dbReference type="ARBA" id="ARBA00022660"/>
    </source>
</evidence>
<keyword evidence="11" id="KW-0007">Acetylation</keyword>
<keyword evidence="13" id="KW-0472">Membrane</keyword>
<evidence type="ECO:0000256" key="3">
    <source>
        <dbReference type="ARBA" id="ARBA00009508"/>
    </source>
</evidence>
<evidence type="ECO:0000256" key="13">
    <source>
        <dbReference type="ARBA" id="ARBA00023136"/>
    </source>
</evidence>
<reference evidence="17" key="1">
    <citation type="submission" date="2020-11" db="EMBL/GenBank/DDBJ databases">
        <authorList>
            <person name="Tran Van P."/>
        </authorList>
    </citation>
    <scope>NUCLEOTIDE SEQUENCE</scope>
</reference>
<dbReference type="PANTHER" id="PTHR12868:SF0">
    <property type="entry name" value="NADH DEHYDROGENASE [UBIQUINONE] 1 BETA SUBCOMPLEX SUBUNIT 9"/>
    <property type="match status" value="1"/>
</dbReference>
<evidence type="ECO:0000256" key="14">
    <source>
        <dbReference type="ARBA" id="ARBA00030192"/>
    </source>
</evidence>
<name>A0A7R9PT91_9ACAR</name>
<evidence type="ECO:0000256" key="6">
    <source>
        <dbReference type="ARBA" id="ARBA00022448"/>
    </source>
</evidence>
<evidence type="ECO:0000256" key="10">
    <source>
        <dbReference type="ARBA" id="ARBA00022982"/>
    </source>
</evidence>
<proteinExistence type="inferred from homology"/>
<evidence type="ECO:0000256" key="15">
    <source>
        <dbReference type="ARBA" id="ARBA00032528"/>
    </source>
</evidence>
<evidence type="ECO:0000256" key="4">
    <source>
        <dbReference type="ARBA" id="ARBA00011790"/>
    </source>
</evidence>
<dbReference type="Proteomes" id="UP000759131">
    <property type="component" value="Unassembled WGS sequence"/>
</dbReference>
<evidence type="ECO:0000256" key="12">
    <source>
        <dbReference type="ARBA" id="ARBA00023128"/>
    </source>
</evidence>
<evidence type="ECO:0000313" key="17">
    <source>
        <dbReference type="EMBL" id="CAD7619756.1"/>
    </source>
</evidence>
<dbReference type="PANTHER" id="PTHR12868">
    <property type="entry name" value="NADH-UBIQUINONE OXIDOREDUCTASE B22 SUBUNIT"/>
    <property type="match status" value="1"/>
</dbReference>
<dbReference type="InterPro" id="IPR033034">
    <property type="entry name" value="NDUFB9"/>
</dbReference>
<dbReference type="EMBL" id="OC854617">
    <property type="protein sequence ID" value="CAD7619756.1"/>
    <property type="molecule type" value="Genomic_DNA"/>
</dbReference>
<keyword evidence="10" id="KW-0249">Electron transport</keyword>
<gene>
    <name evidence="17" type="ORF">OSB1V03_LOCUS255</name>
</gene>
<evidence type="ECO:0000256" key="1">
    <source>
        <dbReference type="ARBA" id="ARBA00002920"/>
    </source>
</evidence>
<sequence>MAVNLGKPISEFAAYLRRDLTSHTRRVQNLYKRICRNEEAWLEDRHDIRYKMVLLRAEFEKHRHVKDMRVAKALMDEGERQLFLNIHPSPKYFTSSPGGCCFERYRDYPDIHADHWHPLEKARYPYYFAKRELRKKQYIQLWEKGNHNTGHTGGAHH</sequence>
<evidence type="ECO:0000256" key="9">
    <source>
        <dbReference type="ARBA" id="ARBA00022792"/>
    </source>
</evidence>
<keyword evidence="6" id="KW-0813">Transport</keyword>
<dbReference type="GO" id="GO:0006120">
    <property type="term" value="P:mitochondrial electron transport, NADH to ubiquinone"/>
    <property type="evidence" value="ECO:0007669"/>
    <property type="project" value="InterPro"/>
</dbReference>
<comment type="function">
    <text evidence="1">Accessory subunit of the mitochondrial membrane respiratory chain NADH dehydrogenase (Complex I), that is believed to be not involved in catalysis. Complex I functions in the transfer of electrons from NADH to the respiratory chain. The immediate electron acceptor for the enzyme is believed to be ubiquinone.</text>
</comment>
<evidence type="ECO:0000256" key="7">
    <source>
        <dbReference type="ARBA" id="ARBA00022553"/>
    </source>
</evidence>
<dbReference type="AlphaFoldDB" id="A0A7R9PT91"/>
<evidence type="ECO:0000256" key="11">
    <source>
        <dbReference type="ARBA" id="ARBA00022990"/>
    </source>
</evidence>